<organism evidence="3 4">
    <name type="scientific">Roseiarcus fermentans</name>
    <dbReference type="NCBI Taxonomy" id="1473586"/>
    <lineage>
        <taxon>Bacteria</taxon>
        <taxon>Pseudomonadati</taxon>
        <taxon>Pseudomonadota</taxon>
        <taxon>Alphaproteobacteria</taxon>
        <taxon>Hyphomicrobiales</taxon>
        <taxon>Roseiarcaceae</taxon>
        <taxon>Roseiarcus</taxon>
    </lineage>
</organism>
<proteinExistence type="predicted"/>
<protein>
    <recommendedName>
        <fullName evidence="2">Adenylate cyclase MASE7 domain-containing protein</fullName>
    </recommendedName>
</protein>
<gene>
    <name evidence="3" type="ORF">DFR50_14310</name>
</gene>
<dbReference type="InterPro" id="IPR048432">
    <property type="entry name" value="MASE7"/>
</dbReference>
<comment type="caution">
    <text evidence="3">The sequence shown here is derived from an EMBL/GenBank/DDBJ whole genome shotgun (WGS) entry which is preliminary data.</text>
</comment>
<reference evidence="3 4" key="1">
    <citation type="submission" date="2018-06" db="EMBL/GenBank/DDBJ databases">
        <title>Genomic Encyclopedia of Type Strains, Phase IV (KMG-IV): sequencing the most valuable type-strain genomes for metagenomic binning, comparative biology and taxonomic classification.</title>
        <authorList>
            <person name="Goeker M."/>
        </authorList>
    </citation>
    <scope>NUCLEOTIDE SEQUENCE [LARGE SCALE GENOMIC DNA]</scope>
    <source>
        <strain evidence="3 4">DSM 24875</strain>
    </source>
</reference>
<evidence type="ECO:0000313" key="3">
    <source>
        <dbReference type="EMBL" id="RBP03524.1"/>
    </source>
</evidence>
<sequence length="196" mass="20663">MRTEEPESPLLRIPSMPEIIAPAAPLDERTAACRSVAWMVALNKPLYPLAALALIGGDAAVRSLAALASLPLYAAIPWLARRTGFWARVALPVVGVADTAFAAKVMGADTGAEVYFAACGLLAVVGFGPREATARRVLVGFVYLALVVLHWGAGAPLQPWPADEAARLLTINVYSAAALFAFIALRFPVREGDGRA</sequence>
<keyword evidence="1" id="KW-1133">Transmembrane helix</keyword>
<dbReference type="Pfam" id="PF20967">
    <property type="entry name" value="MASE7"/>
    <property type="match status" value="1"/>
</dbReference>
<evidence type="ECO:0000313" key="4">
    <source>
        <dbReference type="Proteomes" id="UP000253529"/>
    </source>
</evidence>
<keyword evidence="1" id="KW-0812">Transmembrane</keyword>
<evidence type="ECO:0000259" key="2">
    <source>
        <dbReference type="Pfam" id="PF20967"/>
    </source>
</evidence>
<dbReference type="AlphaFoldDB" id="A0A366EMM9"/>
<dbReference type="EMBL" id="QNRK01000043">
    <property type="protein sequence ID" value="RBP03524.1"/>
    <property type="molecule type" value="Genomic_DNA"/>
</dbReference>
<dbReference type="Proteomes" id="UP000253529">
    <property type="component" value="Unassembled WGS sequence"/>
</dbReference>
<feature type="transmembrane region" description="Helical" evidence="1">
    <location>
        <begin position="165"/>
        <end position="185"/>
    </location>
</feature>
<accession>A0A366EMM9</accession>
<dbReference type="RefSeq" id="WP_147262946.1">
    <property type="nucleotide sequence ID" value="NZ_QNRK01000043.1"/>
</dbReference>
<feature type="transmembrane region" description="Helical" evidence="1">
    <location>
        <begin position="112"/>
        <end position="129"/>
    </location>
</feature>
<dbReference type="OrthoDB" id="7593905at2"/>
<feature type="transmembrane region" description="Helical" evidence="1">
    <location>
        <begin position="136"/>
        <end position="153"/>
    </location>
</feature>
<keyword evidence="1" id="KW-0472">Membrane</keyword>
<feature type="domain" description="Adenylate cyclase MASE7" evidence="2">
    <location>
        <begin position="30"/>
        <end position="180"/>
    </location>
</feature>
<feature type="transmembrane region" description="Helical" evidence="1">
    <location>
        <begin position="85"/>
        <end position="106"/>
    </location>
</feature>
<name>A0A366EMM9_9HYPH</name>
<keyword evidence="4" id="KW-1185">Reference proteome</keyword>
<evidence type="ECO:0000256" key="1">
    <source>
        <dbReference type="SAM" id="Phobius"/>
    </source>
</evidence>